<evidence type="ECO:0000256" key="6">
    <source>
        <dbReference type="ARBA" id="ARBA00023002"/>
    </source>
</evidence>
<keyword evidence="7" id="KW-0812">Transmembrane</keyword>
<keyword evidence="7" id="KW-0472">Membrane</keyword>
<name>A0A438EHT6_VITVI</name>
<evidence type="ECO:0000256" key="1">
    <source>
        <dbReference type="ARBA" id="ARBA00001974"/>
    </source>
</evidence>
<proteinExistence type="inferred from homology"/>
<dbReference type="Proteomes" id="UP000288805">
    <property type="component" value="Unassembled WGS sequence"/>
</dbReference>
<keyword evidence="6" id="KW-0560">Oxidoreductase</keyword>
<comment type="pathway">
    <text evidence="2">Amine and polyamine degradation; spermine degradation.</text>
</comment>
<evidence type="ECO:0000256" key="2">
    <source>
        <dbReference type="ARBA" id="ARBA00004723"/>
    </source>
</evidence>
<feature type="domain" description="Amine oxidase" evidence="8">
    <location>
        <begin position="30"/>
        <end position="234"/>
    </location>
</feature>
<feature type="transmembrane region" description="Helical" evidence="7">
    <location>
        <begin position="221"/>
        <end position="240"/>
    </location>
</feature>
<evidence type="ECO:0000256" key="7">
    <source>
        <dbReference type="SAM" id="Phobius"/>
    </source>
</evidence>
<dbReference type="SUPFAM" id="SSF51905">
    <property type="entry name" value="FAD/NAD(P)-binding domain"/>
    <property type="match status" value="1"/>
</dbReference>
<dbReference type="SUPFAM" id="SSF54373">
    <property type="entry name" value="FAD-linked reductases, C-terminal domain"/>
    <property type="match status" value="1"/>
</dbReference>
<accession>A0A438EHT6</accession>
<evidence type="ECO:0000313" key="10">
    <source>
        <dbReference type="Proteomes" id="UP000288805"/>
    </source>
</evidence>
<dbReference type="InterPro" id="IPR002937">
    <property type="entry name" value="Amino_oxidase"/>
</dbReference>
<dbReference type="PANTHER" id="PTHR10742:SF313">
    <property type="entry name" value="AMINE OXIDASE"/>
    <property type="match status" value="1"/>
</dbReference>
<organism evidence="9 10">
    <name type="scientific">Vitis vinifera</name>
    <name type="common">Grape</name>
    <dbReference type="NCBI Taxonomy" id="29760"/>
    <lineage>
        <taxon>Eukaryota</taxon>
        <taxon>Viridiplantae</taxon>
        <taxon>Streptophyta</taxon>
        <taxon>Embryophyta</taxon>
        <taxon>Tracheophyta</taxon>
        <taxon>Spermatophyta</taxon>
        <taxon>Magnoliopsida</taxon>
        <taxon>eudicotyledons</taxon>
        <taxon>Gunneridae</taxon>
        <taxon>Pentapetalae</taxon>
        <taxon>rosids</taxon>
        <taxon>Vitales</taxon>
        <taxon>Vitaceae</taxon>
        <taxon>Viteae</taxon>
        <taxon>Vitis</taxon>
    </lineage>
</organism>
<dbReference type="PANTHER" id="PTHR10742">
    <property type="entry name" value="FLAVIN MONOAMINE OXIDASE"/>
    <property type="match status" value="1"/>
</dbReference>
<dbReference type="Pfam" id="PF01593">
    <property type="entry name" value="Amino_oxidase"/>
    <property type="match status" value="1"/>
</dbReference>
<evidence type="ECO:0000256" key="4">
    <source>
        <dbReference type="ARBA" id="ARBA00022630"/>
    </source>
</evidence>
<reference evidence="9 10" key="1">
    <citation type="journal article" date="2018" name="PLoS Genet.">
        <title>Population sequencing reveals clonal diversity and ancestral inbreeding in the grapevine cultivar Chardonnay.</title>
        <authorList>
            <person name="Roach M.J."/>
            <person name="Johnson D.L."/>
            <person name="Bohlmann J."/>
            <person name="van Vuuren H.J."/>
            <person name="Jones S.J."/>
            <person name="Pretorius I.S."/>
            <person name="Schmidt S.A."/>
            <person name="Borneman A.R."/>
        </authorList>
    </citation>
    <scope>NUCLEOTIDE SEQUENCE [LARGE SCALE GENOMIC DNA]</scope>
    <source>
        <strain evidence="10">cv. Chardonnay</strain>
        <tissue evidence="9">Leaf</tissue>
    </source>
</reference>
<keyword evidence="7" id="KW-1133">Transmembrane helix</keyword>
<protein>
    <submittedName>
        <fullName evidence="9">Polyamine oxidase</fullName>
    </submittedName>
</protein>
<evidence type="ECO:0000259" key="8">
    <source>
        <dbReference type="Pfam" id="PF01593"/>
    </source>
</evidence>
<evidence type="ECO:0000313" key="9">
    <source>
        <dbReference type="EMBL" id="RVW47293.1"/>
    </source>
</evidence>
<keyword evidence="5" id="KW-0274">FAD</keyword>
<sequence>MVIDYYPCNFEGAEPPRVNSLLNSEPSPTYSKFGVTVKTEDGLVFRADYVIVSVSLGVLQNDLIKFHPSLPQWKILAMDQFNMAIYTKIFLKFPYKFWPSGNGSEFFLYAHKKRGYYPVWQHLEREFPGENVLLVSVTDDESRRLEQQSDSETREAIKAILRNMFGKQIPEATDILVPRWWSNRFYKGSYSNWPIGVGHHQFNQIKAPVGRVYFTGEHTSAAYYGYVHGAYFAGFVVLLFDHQSNMRLRRVLWNPWQSNGKPRNMKNQSFEVFCHKQIRNARRRSKERIHLEAFLMTVISATFGVLPEVQFMHTLCRFEDREVNNPMLQTVHKLELK</sequence>
<evidence type="ECO:0000256" key="3">
    <source>
        <dbReference type="ARBA" id="ARBA00005995"/>
    </source>
</evidence>
<dbReference type="AlphaFoldDB" id="A0A438EHT6"/>
<comment type="similarity">
    <text evidence="3">Belongs to the flavin monoamine oxidase family.</text>
</comment>
<dbReference type="Gene3D" id="3.90.660.10">
    <property type="match status" value="1"/>
</dbReference>
<dbReference type="GO" id="GO:0050660">
    <property type="term" value="F:flavin adenine dinucleotide binding"/>
    <property type="evidence" value="ECO:0007669"/>
    <property type="project" value="UniProtKB-ARBA"/>
</dbReference>
<keyword evidence="4" id="KW-0285">Flavoprotein</keyword>
<comment type="caution">
    <text evidence="9">The sequence shown here is derived from an EMBL/GenBank/DDBJ whole genome shotgun (WGS) entry which is preliminary data.</text>
</comment>
<evidence type="ECO:0000256" key="5">
    <source>
        <dbReference type="ARBA" id="ARBA00022827"/>
    </source>
</evidence>
<comment type="cofactor">
    <cofactor evidence="1">
        <name>FAD</name>
        <dbReference type="ChEBI" id="CHEBI:57692"/>
    </cofactor>
</comment>
<dbReference type="Gene3D" id="3.50.50.60">
    <property type="entry name" value="FAD/NAD(P)-binding domain"/>
    <property type="match status" value="1"/>
</dbReference>
<dbReference type="EMBL" id="QGNW01001286">
    <property type="protein sequence ID" value="RVW47293.1"/>
    <property type="molecule type" value="Genomic_DNA"/>
</dbReference>
<feature type="transmembrane region" description="Helical" evidence="7">
    <location>
        <begin position="289"/>
        <end position="306"/>
    </location>
</feature>
<dbReference type="InterPro" id="IPR036188">
    <property type="entry name" value="FAD/NAD-bd_sf"/>
</dbReference>
<dbReference type="GO" id="GO:0006598">
    <property type="term" value="P:polyamine catabolic process"/>
    <property type="evidence" value="ECO:0007669"/>
    <property type="project" value="UniProtKB-ARBA"/>
</dbReference>
<dbReference type="FunFam" id="3.90.660.10:FF:000012">
    <property type="entry name" value="Polyamine oxidase 1"/>
    <property type="match status" value="1"/>
</dbReference>
<dbReference type="GO" id="GO:0046592">
    <property type="term" value="F:polyamine oxidase activity"/>
    <property type="evidence" value="ECO:0007669"/>
    <property type="project" value="UniProtKB-ARBA"/>
</dbReference>
<dbReference type="InterPro" id="IPR050281">
    <property type="entry name" value="Flavin_monoamine_oxidase"/>
</dbReference>
<gene>
    <name evidence="9" type="primary">PAO_2</name>
    <name evidence="9" type="ORF">CK203_089665</name>
</gene>